<protein>
    <recommendedName>
        <fullName evidence="4">tryptophan synthase</fullName>
        <ecNumber evidence="4">4.2.1.20</ecNumber>
    </recommendedName>
</protein>
<evidence type="ECO:0000256" key="1">
    <source>
        <dbReference type="ARBA" id="ARBA00003365"/>
    </source>
</evidence>
<dbReference type="PANTHER" id="PTHR43406:SF1">
    <property type="entry name" value="TRYPTOPHAN SYNTHASE ALPHA CHAIN, CHLOROPLASTIC"/>
    <property type="match status" value="1"/>
</dbReference>
<dbReference type="PROSITE" id="PS00167">
    <property type="entry name" value="TRP_SYNTHASE_ALPHA"/>
    <property type="match status" value="1"/>
</dbReference>
<evidence type="ECO:0000256" key="8">
    <source>
        <dbReference type="ARBA" id="ARBA00023239"/>
    </source>
</evidence>
<dbReference type="FunFam" id="3.20.20.70:FF:000037">
    <property type="entry name" value="Tryptophan synthase alpha chain"/>
    <property type="match status" value="1"/>
</dbReference>
<evidence type="ECO:0000256" key="9">
    <source>
        <dbReference type="ARBA" id="ARBA00049047"/>
    </source>
</evidence>
<evidence type="ECO:0000256" key="5">
    <source>
        <dbReference type="ARBA" id="ARBA00022605"/>
    </source>
</evidence>
<sequence>MVAFFTAGDPDLSASKEIFSVVEKSGADIIEIGVPFSDPLADGPTIQASSQRSLQNGTTLKKIINLVTEIRGQSQLPIVLMTSFNPVFVYGQKEFVEDAVKAGVDGVIVPDLPPEEADEFLSYANEKQLDMIFLLAPTSTPERVQWIGKISKGFIYYVSLTGTTGTKTALAKNLQEKVTAIKSKVQLPVLVGFGISGPEQAQEAAQCSDGVIIGSAIVKMIETHSDPVERNRNIADFVSGIKKALTNSF</sequence>
<dbReference type="Pfam" id="PF00290">
    <property type="entry name" value="Trp_syntA"/>
    <property type="match status" value="1"/>
</dbReference>
<dbReference type="GO" id="GO:0004834">
    <property type="term" value="F:tryptophan synthase activity"/>
    <property type="evidence" value="ECO:0007669"/>
    <property type="project" value="UniProtKB-EC"/>
</dbReference>
<dbReference type="UniPathway" id="UPA00035">
    <property type="reaction ID" value="UER00044"/>
</dbReference>
<dbReference type="Gene3D" id="3.20.20.70">
    <property type="entry name" value="Aldolase class I"/>
    <property type="match status" value="1"/>
</dbReference>
<accession>A0A382BGZ1</accession>
<dbReference type="GO" id="GO:0005829">
    <property type="term" value="C:cytosol"/>
    <property type="evidence" value="ECO:0007669"/>
    <property type="project" value="TreeGrafter"/>
</dbReference>
<keyword evidence="8" id="KW-0456">Lyase</keyword>
<dbReference type="EMBL" id="UINC01029546">
    <property type="protein sequence ID" value="SVB12447.1"/>
    <property type="molecule type" value="Genomic_DNA"/>
</dbReference>
<dbReference type="NCBIfam" id="TIGR00262">
    <property type="entry name" value="trpA"/>
    <property type="match status" value="1"/>
</dbReference>
<comment type="catalytic activity">
    <reaction evidence="9">
        <text>(1S,2R)-1-C-(indol-3-yl)glycerol 3-phosphate + L-serine = D-glyceraldehyde 3-phosphate + L-tryptophan + H2O</text>
        <dbReference type="Rhea" id="RHEA:10532"/>
        <dbReference type="ChEBI" id="CHEBI:15377"/>
        <dbReference type="ChEBI" id="CHEBI:33384"/>
        <dbReference type="ChEBI" id="CHEBI:57912"/>
        <dbReference type="ChEBI" id="CHEBI:58866"/>
        <dbReference type="ChEBI" id="CHEBI:59776"/>
        <dbReference type="EC" id="4.2.1.20"/>
    </reaction>
</comment>
<dbReference type="InterPro" id="IPR002028">
    <property type="entry name" value="Trp_synthase_suA"/>
</dbReference>
<dbReference type="InterPro" id="IPR011060">
    <property type="entry name" value="RibuloseP-bd_barrel"/>
</dbReference>
<dbReference type="CDD" id="cd04724">
    <property type="entry name" value="Tryptophan_synthase_alpha"/>
    <property type="match status" value="1"/>
</dbReference>
<dbReference type="PANTHER" id="PTHR43406">
    <property type="entry name" value="TRYPTOPHAN SYNTHASE, ALPHA CHAIN"/>
    <property type="match status" value="1"/>
</dbReference>
<keyword evidence="7" id="KW-0057">Aromatic amino acid biosynthesis</keyword>
<organism evidence="10">
    <name type="scientific">marine metagenome</name>
    <dbReference type="NCBI Taxonomy" id="408172"/>
    <lineage>
        <taxon>unclassified sequences</taxon>
        <taxon>metagenomes</taxon>
        <taxon>ecological metagenomes</taxon>
    </lineage>
</organism>
<comment type="function">
    <text evidence="1">The alpha subunit is responsible for the aldol cleavage of indoleglycerol phosphate to indole and glyceraldehyde 3-phosphate.</text>
</comment>
<dbReference type="SUPFAM" id="SSF51366">
    <property type="entry name" value="Ribulose-phoshate binding barrel"/>
    <property type="match status" value="1"/>
</dbReference>
<dbReference type="AlphaFoldDB" id="A0A382BGZ1"/>
<keyword evidence="6" id="KW-0822">Tryptophan biosynthesis</keyword>
<name>A0A382BGZ1_9ZZZZ</name>
<dbReference type="InterPro" id="IPR013785">
    <property type="entry name" value="Aldolase_TIM"/>
</dbReference>
<dbReference type="EC" id="4.2.1.20" evidence="4"/>
<comment type="subunit">
    <text evidence="3">Tetramer of two alpha and two beta chains.</text>
</comment>
<evidence type="ECO:0000256" key="6">
    <source>
        <dbReference type="ARBA" id="ARBA00022822"/>
    </source>
</evidence>
<keyword evidence="5" id="KW-0028">Amino-acid biosynthesis</keyword>
<proteinExistence type="inferred from homology"/>
<dbReference type="HAMAP" id="MF_00131">
    <property type="entry name" value="Trp_synth_alpha"/>
    <property type="match status" value="1"/>
</dbReference>
<evidence type="ECO:0000313" key="10">
    <source>
        <dbReference type="EMBL" id="SVB12447.1"/>
    </source>
</evidence>
<reference evidence="10" key="1">
    <citation type="submission" date="2018-05" db="EMBL/GenBank/DDBJ databases">
        <authorList>
            <person name="Lanie J.A."/>
            <person name="Ng W.-L."/>
            <person name="Kazmierczak K.M."/>
            <person name="Andrzejewski T.M."/>
            <person name="Davidsen T.M."/>
            <person name="Wayne K.J."/>
            <person name="Tettelin H."/>
            <person name="Glass J.I."/>
            <person name="Rusch D."/>
            <person name="Podicherti R."/>
            <person name="Tsui H.-C.T."/>
            <person name="Winkler M.E."/>
        </authorList>
    </citation>
    <scope>NUCLEOTIDE SEQUENCE</scope>
</reference>
<comment type="pathway">
    <text evidence="2">Amino-acid biosynthesis; L-tryptophan biosynthesis; L-tryptophan from chorismate: step 5/5.</text>
</comment>
<dbReference type="InterPro" id="IPR018204">
    <property type="entry name" value="Trp_synthase_alpha_AS"/>
</dbReference>
<evidence type="ECO:0000256" key="7">
    <source>
        <dbReference type="ARBA" id="ARBA00023141"/>
    </source>
</evidence>
<evidence type="ECO:0000256" key="4">
    <source>
        <dbReference type="ARBA" id="ARBA00012043"/>
    </source>
</evidence>
<evidence type="ECO:0000256" key="3">
    <source>
        <dbReference type="ARBA" id="ARBA00011270"/>
    </source>
</evidence>
<evidence type="ECO:0000256" key="2">
    <source>
        <dbReference type="ARBA" id="ARBA00004733"/>
    </source>
</evidence>
<gene>
    <name evidence="10" type="ORF">METZ01_LOCUS165301</name>
</gene>